<name>A0ABZ1I862_9PSEU</name>
<sequence length="59" mass="6251">MRVAPGVVSGSLLPVEPGADRSWAEGGPLELDRPPSLLLHVVHDDGRLTTHQRAVPFSG</sequence>
<dbReference type="EMBL" id="CP142149">
    <property type="protein sequence ID" value="WSE30530.1"/>
    <property type="molecule type" value="Genomic_DNA"/>
</dbReference>
<proteinExistence type="predicted"/>
<dbReference type="RefSeq" id="WP_326569475.1">
    <property type="nucleotide sequence ID" value="NZ_CP142149.1"/>
</dbReference>
<keyword evidence="3" id="KW-1185">Reference proteome</keyword>
<dbReference type="Proteomes" id="UP001330812">
    <property type="component" value="Chromosome"/>
</dbReference>
<accession>A0ABZ1I862</accession>
<organism evidence="2 3">
    <name type="scientific">Amycolatopsis rhabdoformis</name>
    <dbReference type="NCBI Taxonomy" id="1448059"/>
    <lineage>
        <taxon>Bacteria</taxon>
        <taxon>Bacillati</taxon>
        <taxon>Actinomycetota</taxon>
        <taxon>Actinomycetes</taxon>
        <taxon>Pseudonocardiales</taxon>
        <taxon>Pseudonocardiaceae</taxon>
        <taxon>Amycolatopsis</taxon>
    </lineage>
</organism>
<evidence type="ECO:0000313" key="3">
    <source>
        <dbReference type="Proteomes" id="UP001330812"/>
    </source>
</evidence>
<protein>
    <submittedName>
        <fullName evidence="2">Uncharacterized protein</fullName>
    </submittedName>
</protein>
<evidence type="ECO:0000256" key="1">
    <source>
        <dbReference type="SAM" id="MobiDB-lite"/>
    </source>
</evidence>
<feature type="region of interest" description="Disordered" evidence="1">
    <location>
        <begin position="1"/>
        <end position="28"/>
    </location>
</feature>
<evidence type="ECO:0000313" key="2">
    <source>
        <dbReference type="EMBL" id="WSE30530.1"/>
    </source>
</evidence>
<reference evidence="2 3" key="1">
    <citation type="journal article" date="2015" name="Int. J. Syst. Evol. Microbiol.">
        <title>Amycolatopsis rhabdoformis sp. nov., an actinomycete isolated from a tropical forest soil.</title>
        <authorList>
            <person name="Souza W.R."/>
            <person name="Silva R.E."/>
            <person name="Goodfellow M."/>
            <person name="Busarakam K."/>
            <person name="Figueiro F.S."/>
            <person name="Ferreira D."/>
            <person name="Rodrigues-Filho E."/>
            <person name="Moraes L.A.B."/>
            <person name="Zucchi T.D."/>
        </authorList>
    </citation>
    <scope>NUCLEOTIDE SEQUENCE [LARGE SCALE GENOMIC DNA]</scope>
    <source>
        <strain evidence="2 3">NCIMB 14900</strain>
    </source>
</reference>
<gene>
    <name evidence="2" type="ORF">VSH64_48405</name>
</gene>